<dbReference type="SUPFAM" id="SSF53335">
    <property type="entry name" value="S-adenosyl-L-methionine-dependent methyltransferases"/>
    <property type="match status" value="1"/>
</dbReference>
<feature type="region of interest" description="Disordered" evidence="1">
    <location>
        <begin position="251"/>
        <end position="285"/>
    </location>
</feature>
<organism evidence="2 3">
    <name type="scientific">Eggerthella lenta</name>
    <name type="common">Eubacterium lentum</name>
    <dbReference type="NCBI Taxonomy" id="84112"/>
    <lineage>
        <taxon>Bacteria</taxon>
        <taxon>Bacillati</taxon>
        <taxon>Actinomycetota</taxon>
        <taxon>Coriobacteriia</taxon>
        <taxon>Eggerthellales</taxon>
        <taxon>Eggerthellaceae</taxon>
        <taxon>Eggerthella</taxon>
    </lineage>
</organism>
<dbReference type="PRINTS" id="PR00507">
    <property type="entry name" value="N12N6MTFRASE"/>
</dbReference>
<dbReference type="InterPro" id="IPR029063">
    <property type="entry name" value="SAM-dependent_MTases_sf"/>
</dbReference>
<comment type="caution">
    <text evidence="2">The sequence shown here is derived from an EMBL/GenBank/DDBJ whole genome shotgun (WGS) entry which is preliminary data.</text>
</comment>
<proteinExistence type="predicted"/>
<feature type="compositionally biased region" description="Basic and acidic residues" evidence="1">
    <location>
        <begin position="276"/>
        <end position="285"/>
    </location>
</feature>
<dbReference type="Gene3D" id="3.40.50.150">
    <property type="entry name" value="Vaccinia Virus protein VP39"/>
    <property type="match status" value="1"/>
</dbReference>
<dbReference type="InterPro" id="IPR052933">
    <property type="entry name" value="DNA_Protect_Modify"/>
</dbReference>
<evidence type="ECO:0000256" key="1">
    <source>
        <dbReference type="SAM" id="MobiDB-lite"/>
    </source>
</evidence>
<evidence type="ECO:0000313" key="3">
    <source>
        <dbReference type="Proteomes" id="UP000253915"/>
    </source>
</evidence>
<gene>
    <name evidence="2" type="ORF">C1853_07520</name>
</gene>
<dbReference type="Proteomes" id="UP000253915">
    <property type="component" value="Unassembled WGS sequence"/>
</dbReference>
<protein>
    <recommendedName>
        <fullName evidence="4">Class I SAM-dependent methyltransferase</fullName>
    </recommendedName>
</protein>
<dbReference type="PANTHER" id="PTHR41313">
    <property type="entry name" value="ADENINE-SPECIFIC METHYLTRANSFERASE"/>
    <property type="match status" value="1"/>
</dbReference>
<sequence>MDSQCAGSPIARARKNLAALEALAAAEERGSATATEIAAMEAYSGWGGAQKAFSEKAEGEWGEVRDRLRELLSDDEFASQRHTVLTAFYTPAPVIGAIYDALREAGIGQGDTPATILEPGCGTGNFMRLAPADLALDFHGIELDPISARIAQALCPEAHITAAGLEECRVSPASFDAAIGNVPYSGDIKIDGMPIHDYFIRKSVEAVRPGGLVAVLTSRYTLDKNSTATRRALAEQAELLGAVRLPAETFKRQAGTDPCTQARGAKRAAGSSKQDGTADGRRPAL</sequence>
<reference evidence="2 3" key="1">
    <citation type="journal article" date="2018" name="Elife">
        <title>Discovery and characterization of a prevalent human gut bacterial enzyme sufficient for the inactivation of a family of plant toxins.</title>
        <authorList>
            <person name="Koppel N."/>
            <person name="Bisanz J.E."/>
            <person name="Pandelia M.E."/>
            <person name="Turnbaugh P.J."/>
            <person name="Balskus E.P."/>
        </authorList>
    </citation>
    <scope>NUCLEOTIDE SEQUENCE [LARGE SCALE GENOMIC DNA]</scope>
    <source>
        <strain evidence="2 3">16A</strain>
    </source>
</reference>
<evidence type="ECO:0000313" key="2">
    <source>
        <dbReference type="EMBL" id="RDC38568.1"/>
    </source>
</evidence>
<dbReference type="EMBL" id="PPUQ01000008">
    <property type="protein sequence ID" value="RDC38568.1"/>
    <property type="molecule type" value="Genomic_DNA"/>
</dbReference>
<accession>A0ABD7GIV6</accession>
<dbReference type="PANTHER" id="PTHR41313:SF1">
    <property type="entry name" value="DNA METHYLASE ADENINE-SPECIFIC DOMAIN-CONTAINING PROTEIN"/>
    <property type="match status" value="1"/>
</dbReference>
<dbReference type="AlphaFoldDB" id="A0ABD7GIV6"/>
<evidence type="ECO:0008006" key="4">
    <source>
        <dbReference type="Google" id="ProtNLM"/>
    </source>
</evidence>
<name>A0ABD7GIV6_EGGLN</name>
<dbReference type="RefSeq" id="WP_114526695.1">
    <property type="nucleotide sequence ID" value="NZ_CABMOO010000009.1"/>
</dbReference>
<dbReference type="CDD" id="cd02440">
    <property type="entry name" value="AdoMet_MTases"/>
    <property type="match status" value="1"/>
</dbReference>